<keyword evidence="2" id="KW-1185">Reference proteome</keyword>
<accession>A0ABU5SYB7</accession>
<reference evidence="1 2" key="1">
    <citation type="submission" date="2023-12" db="EMBL/GenBank/DDBJ databases">
        <title>Baltic Sea Cyanobacteria.</title>
        <authorList>
            <person name="Delbaje E."/>
            <person name="Fewer D.P."/>
            <person name="Shishido T.K."/>
        </authorList>
    </citation>
    <scope>NUCLEOTIDE SEQUENCE [LARGE SCALE GENOMIC DNA]</scope>
    <source>
        <strain evidence="1 2">UHCC 0281</strain>
    </source>
</reference>
<sequence length="106" mass="11604">MQIQINTDHNIEADDRLTEEVDAAVRGTLGHLSSWLTRVEVHLSDQNSDQKSGGEDQRCLLEARPSGHQPISVSHQAATMEQAVDGAAVKLKHALDSTIGRLDPRQ</sequence>
<proteinExistence type="predicted"/>
<dbReference type="Proteomes" id="UP001302329">
    <property type="component" value="Unassembled WGS sequence"/>
</dbReference>
<evidence type="ECO:0000313" key="2">
    <source>
        <dbReference type="Proteomes" id="UP001302329"/>
    </source>
</evidence>
<comment type="caution">
    <text evidence="1">The sequence shown here is derived from an EMBL/GenBank/DDBJ whole genome shotgun (WGS) entry which is preliminary data.</text>
</comment>
<organism evidence="1 2">
    <name type="scientific">Cyanobium gracile UHCC 0281</name>
    <dbReference type="NCBI Taxonomy" id="3110309"/>
    <lineage>
        <taxon>Bacteria</taxon>
        <taxon>Bacillati</taxon>
        <taxon>Cyanobacteriota</taxon>
        <taxon>Cyanophyceae</taxon>
        <taxon>Synechococcales</taxon>
        <taxon>Prochlorococcaceae</taxon>
        <taxon>Cyanobium</taxon>
    </lineage>
</organism>
<dbReference type="Gene3D" id="3.30.160.100">
    <property type="entry name" value="Ribosome hibernation promotion factor-like"/>
    <property type="match status" value="1"/>
</dbReference>
<dbReference type="Pfam" id="PF02482">
    <property type="entry name" value="Ribosomal_S30AE"/>
    <property type="match status" value="1"/>
</dbReference>
<dbReference type="RefSeq" id="WP_323357463.1">
    <property type="nucleotide sequence ID" value="NZ_JAYGHY010000051.1"/>
</dbReference>
<dbReference type="SUPFAM" id="SSF69754">
    <property type="entry name" value="Ribosome binding protein Y (YfiA homologue)"/>
    <property type="match status" value="1"/>
</dbReference>
<gene>
    <name evidence="1" type="ORF">VB739_13010</name>
</gene>
<dbReference type="InterPro" id="IPR003489">
    <property type="entry name" value="RHF/RaiA"/>
</dbReference>
<dbReference type="InterPro" id="IPR036567">
    <property type="entry name" value="RHF-like"/>
</dbReference>
<dbReference type="EMBL" id="JAYGHY010000051">
    <property type="protein sequence ID" value="MEA5443479.1"/>
    <property type="molecule type" value="Genomic_DNA"/>
</dbReference>
<name>A0ABU5SYB7_9CYAN</name>
<evidence type="ECO:0000313" key="1">
    <source>
        <dbReference type="EMBL" id="MEA5443479.1"/>
    </source>
</evidence>
<protein>
    <submittedName>
        <fullName evidence="1">HPF/RaiA family ribosome-associated protein</fullName>
    </submittedName>
</protein>